<keyword evidence="3" id="KW-1133">Transmembrane helix</keyword>
<keyword evidence="3" id="KW-0812">Transmembrane</keyword>
<dbReference type="GO" id="GO:0009536">
    <property type="term" value="C:plastid"/>
    <property type="evidence" value="ECO:0007669"/>
    <property type="project" value="UniProtKB-SubCell"/>
</dbReference>
<evidence type="ECO:0000313" key="4">
    <source>
        <dbReference type="EMBL" id="ASQ40359.1"/>
    </source>
</evidence>
<accession>A0A3G1IWL7</accession>
<keyword evidence="2 4" id="KW-0934">Plastid</keyword>
<dbReference type="EMBL" id="MF167427">
    <property type="protein sequence ID" value="ASQ40359.1"/>
    <property type="molecule type" value="Genomic_DNA"/>
</dbReference>
<comment type="subcellular location">
    <subcellularLocation>
        <location evidence="1">Plastid</location>
    </subcellularLocation>
</comment>
<dbReference type="AlphaFoldDB" id="A0A3G1IWL7"/>
<feature type="transmembrane region" description="Helical" evidence="3">
    <location>
        <begin position="68"/>
        <end position="89"/>
    </location>
</feature>
<proteinExistence type="predicted"/>
<keyword evidence="3" id="KW-0472">Membrane</keyword>
<evidence type="ECO:0000256" key="2">
    <source>
        <dbReference type="ARBA" id="ARBA00022640"/>
    </source>
</evidence>
<dbReference type="InterPro" id="IPR009631">
    <property type="entry name" value="CGLD27-like"/>
</dbReference>
<gene>
    <name evidence="4" type="primary">ycf36</name>
</gene>
<evidence type="ECO:0008006" key="5">
    <source>
        <dbReference type="Google" id="ProtNLM"/>
    </source>
</evidence>
<organism evidence="4">
    <name type="scientific">Cyanoptyche gloeocystis</name>
    <dbReference type="NCBI Taxonomy" id="77922"/>
    <lineage>
        <taxon>Eukaryota</taxon>
        <taxon>Glaucocystophyceae</taxon>
        <taxon>Glaucocystophyceae incertae sedis</taxon>
        <taxon>Cyanoptyche</taxon>
    </lineage>
</organism>
<evidence type="ECO:0000256" key="1">
    <source>
        <dbReference type="ARBA" id="ARBA00004474"/>
    </source>
</evidence>
<reference evidence="4" key="1">
    <citation type="submission" date="2017-05" db="EMBL/GenBank/DDBJ databases">
        <title>Plastid comparative genomics reveals ancient divergence between Glaucophyte genera.</title>
        <authorList>
            <person name="Figueroa-Martinez F.J."/>
            <person name="Jackson C."/>
            <person name="Reyes-Prieto A."/>
        </authorList>
    </citation>
    <scope>NUCLEOTIDE SEQUENCE</scope>
    <source>
        <strain evidence="4">SAG 4.97</strain>
    </source>
</reference>
<dbReference type="PANTHER" id="PTHR34214">
    <property type="match status" value="1"/>
</dbReference>
<dbReference type="Pfam" id="PF06799">
    <property type="entry name" value="CGLD27-like"/>
    <property type="match status" value="1"/>
</dbReference>
<dbReference type="PANTHER" id="PTHR34214:SF3">
    <property type="entry name" value="PROTEIN CONSERVED IN THE GREEN LINEAGE AND DIATOMS 27, CHLOROPLASTIC"/>
    <property type="match status" value="1"/>
</dbReference>
<evidence type="ECO:0000256" key="3">
    <source>
        <dbReference type="SAM" id="Phobius"/>
    </source>
</evidence>
<protein>
    <recommendedName>
        <fullName evidence="5">Ycf36</fullName>
    </recommendedName>
</protein>
<geneLocation type="plastid" evidence="4"/>
<sequence length="159" mass="18861">MLMICPVPLEQRPFNEFNTLKSSWLFCWPSLNYKKYVLYLFCIWFFGWIFTISLCFGFFSPLKNVLDLFFYGVIGGNIFVCFDVIRLYLGWSYVGNRLLSASICYEESGWYDGQLWVKTPELLIKDRLVAIYQVKPLLYRLKQTFELFATSLFFIFLGS</sequence>
<name>A0A3G1IWL7_9EUKA</name>
<feature type="transmembrane region" description="Helical" evidence="3">
    <location>
        <begin position="36"/>
        <end position="62"/>
    </location>
</feature>